<dbReference type="Proteomes" id="UP000799755">
    <property type="component" value="Unassembled WGS sequence"/>
</dbReference>
<protein>
    <submittedName>
        <fullName evidence="1">Uncharacterized protein</fullName>
    </submittedName>
</protein>
<gene>
    <name evidence="1" type="ORF">BDR25DRAFT_326053</name>
</gene>
<evidence type="ECO:0000313" key="1">
    <source>
        <dbReference type="EMBL" id="KAF2469553.1"/>
    </source>
</evidence>
<name>A0ACB6QSL4_9PLEO</name>
<evidence type="ECO:0000313" key="2">
    <source>
        <dbReference type="Proteomes" id="UP000799755"/>
    </source>
</evidence>
<reference evidence="1" key="1">
    <citation type="journal article" date="2020" name="Stud. Mycol.">
        <title>101 Dothideomycetes genomes: a test case for predicting lifestyles and emergence of pathogens.</title>
        <authorList>
            <person name="Haridas S."/>
            <person name="Albert R."/>
            <person name="Binder M."/>
            <person name="Bloem J."/>
            <person name="Labutti K."/>
            <person name="Salamov A."/>
            <person name="Andreopoulos B."/>
            <person name="Baker S."/>
            <person name="Barry K."/>
            <person name="Bills G."/>
            <person name="Bluhm B."/>
            <person name="Cannon C."/>
            <person name="Castanera R."/>
            <person name="Culley D."/>
            <person name="Daum C."/>
            <person name="Ezra D."/>
            <person name="Gonzalez J."/>
            <person name="Henrissat B."/>
            <person name="Kuo A."/>
            <person name="Liang C."/>
            <person name="Lipzen A."/>
            <person name="Lutzoni F."/>
            <person name="Magnuson J."/>
            <person name="Mondo S."/>
            <person name="Nolan M."/>
            <person name="Ohm R."/>
            <person name="Pangilinan J."/>
            <person name="Park H.-J."/>
            <person name="Ramirez L."/>
            <person name="Alfaro M."/>
            <person name="Sun H."/>
            <person name="Tritt A."/>
            <person name="Yoshinaga Y."/>
            <person name="Zwiers L.-H."/>
            <person name="Turgeon B."/>
            <person name="Goodwin S."/>
            <person name="Spatafora J."/>
            <person name="Crous P."/>
            <person name="Grigoriev I."/>
        </authorList>
    </citation>
    <scope>NUCLEOTIDE SEQUENCE</scope>
    <source>
        <strain evidence="1">ATCC 200398</strain>
    </source>
</reference>
<keyword evidence="2" id="KW-1185">Reference proteome</keyword>
<accession>A0ACB6QSL4</accession>
<dbReference type="EMBL" id="MU003511">
    <property type="protein sequence ID" value="KAF2469553.1"/>
    <property type="molecule type" value="Genomic_DNA"/>
</dbReference>
<proteinExistence type="predicted"/>
<sequence>MGSLEAALTELRSLDSGESINYTKMAKKHGVRELIRYIEKLTQRGLPPTRQIIQNFAACIAKIDVTSLTYNMDEKGFLLSNITRSKRVFSRQMYERKEVRQAIQDGNRSWISLLACIYADGSAIEPALIY</sequence>
<comment type="caution">
    <text evidence="1">The sequence shown here is derived from an EMBL/GenBank/DDBJ whole genome shotgun (WGS) entry which is preliminary data.</text>
</comment>
<organism evidence="1 2">
    <name type="scientific">Lindgomyces ingoldianus</name>
    <dbReference type="NCBI Taxonomy" id="673940"/>
    <lineage>
        <taxon>Eukaryota</taxon>
        <taxon>Fungi</taxon>
        <taxon>Dikarya</taxon>
        <taxon>Ascomycota</taxon>
        <taxon>Pezizomycotina</taxon>
        <taxon>Dothideomycetes</taxon>
        <taxon>Pleosporomycetidae</taxon>
        <taxon>Pleosporales</taxon>
        <taxon>Lindgomycetaceae</taxon>
        <taxon>Lindgomyces</taxon>
    </lineage>
</organism>